<proteinExistence type="predicted"/>
<feature type="compositionally biased region" description="Pro residues" evidence="9">
    <location>
        <begin position="395"/>
        <end position="406"/>
    </location>
</feature>
<dbReference type="GO" id="GO:0006338">
    <property type="term" value="P:chromatin remodeling"/>
    <property type="evidence" value="ECO:0007669"/>
    <property type="project" value="InterPro"/>
</dbReference>
<dbReference type="EMBL" id="JAKWFO010000008">
    <property type="protein sequence ID" value="KAI9633544.1"/>
    <property type="molecule type" value="Genomic_DNA"/>
</dbReference>
<dbReference type="InterPro" id="IPR001487">
    <property type="entry name" value="Bromodomain"/>
</dbReference>
<feature type="domain" description="Bromo" evidence="10">
    <location>
        <begin position="109"/>
        <end position="179"/>
    </location>
</feature>
<dbReference type="Proteomes" id="UP001164286">
    <property type="component" value="Unassembled WGS sequence"/>
</dbReference>
<dbReference type="GO" id="GO:0003682">
    <property type="term" value="F:chromatin binding"/>
    <property type="evidence" value="ECO:0007669"/>
    <property type="project" value="TreeGrafter"/>
</dbReference>
<evidence type="ECO:0000256" key="3">
    <source>
        <dbReference type="ARBA" id="ARBA00022853"/>
    </source>
</evidence>
<dbReference type="GO" id="GO:0016586">
    <property type="term" value="C:RSC-type complex"/>
    <property type="evidence" value="ECO:0007669"/>
    <property type="project" value="InterPro"/>
</dbReference>
<gene>
    <name evidence="11" type="ORF">MKK02DRAFT_18036</name>
</gene>
<dbReference type="SMART" id="SM00297">
    <property type="entry name" value="BROMO"/>
    <property type="match status" value="2"/>
</dbReference>
<keyword evidence="4" id="KW-0805">Transcription regulation</keyword>
<dbReference type="GO" id="GO:0006368">
    <property type="term" value="P:transcription elongation by RNA polymerase II"/>
    <property type="evidence" value="ECO:0007669"/>
    <property type="project" value="TreeGrafter"/>
</dbReference>
<feature type="compositionally biased region" description="Basic and acidic residues" evidence="9">
    <location>
        <begin position="77"/>
        <end position="86"/>
    </location>
</feature>
<dbReference type="AlphaFoldDB" id="A0AA38H6M6"/>
<evidence type="ECO:0000256" key="1">
    <source>
        <dbReference type="ARBA" id="ARBA00004123"/>
    </source>
</evidence>
<evidence type="ECO:0000256" key="8">
    <source>
        <dbReference type="PROSITE-ProRule" id="PRU00035"/>
    </source>
</evidence>
<evidence type="ECO:0000259" key="10">
    <source>
        <dbReference type="PROSITE" id="PS50014"/>
    </source>
</evidence>
<feature type="region of interest" description="Disordered" evidence="9">
    <location>
        <begin position="1"/>
        <end position="86"/>
    </location>
</feature>
<keyword evidence="7" id="KW-0539">Nucleus</keyword>
<dbReference type="PANTHER" id="PTHR16062">
    <property type="entry name" value="SWI/SNF-RELATED"/>
    <property type="match status" value="1"/>
</dbReference>
<comment type="subcellular location">
    <subcellularLocation>
        <location evidence="1">Nucleus</location>
    </subcellularLocation>
</comment>
<dbReference type="RefSeq" id="XP_052943321.1">
    <property type="nucleotide sequence ID" value="XM_053085882.1"/>
</dbReference>
<dbReference type="Gene3D" id="1.20.920.10">
    <property type="entry name" value="Bromodomain-like"/>
    <property type="match status" value="2"/>
</dbReference>
<dbReference type="PRINTS" id="PR00503">
    <property type="entry name" value="BROMODOMAIN"/>
</dbReference>
<comment type="caution">
    <text evidence="11">The sequence shown here is derived from an EMBL/GenBank/DDBJ whole genome shotgun (WGS) entry which is preliminary data.</text>
</comment>
<dbReference type="InterPro" id="IPR036427">
    <property type="entry name" value="Bromodomain-like_sf"/>
</dbReference>
<evidence type="ECO:0000256" key="6">
    <source>
        <dbReference type="ARBA" id="ARBA00023163"/>
    </source>
</evidence>
<dbReference type="CDD" id="cd04369">
    <property type="entry name" value="Bromodomain"/>
    <property type="match status" value="2"/>
</dbReference>
<organism evidence="11 12">
    <name type="scientific">Dioszegia hungarica</name>
    <dbReference type="NCBI Taxonomy" id="4972"/>
    <lineage>
        <taxon>Eukaryota</taxon>
        <taxon>Fungi</taxon>
        <taxon>Dikarya</taxon>
        <taxon>Basidiomycota</taxon>
        <taxon>Agaricomycotina</taxon>
        <taxon>Tremellomycetes</taxon>
        <taxon>Tremellales</taxon>
        <taxon>Bulleribasidiaceae</taxon>
        <taxon>Dioszegia</taxon>
    </lineage>
</organism>
<keyword evidence="6" id="KW-0804">Transcription</keyword>
<dbReference type="GeneID" id="77725083"/>
<dbReference type="InterPro" id="IPR037382">
    <property type="entry name" value="Rsc/polybromo"/>
</dbReference>
<protein>
    <submittedName>
        <fullName evidence="11">Bromodomain-containing protein</fullName>
    </submittedName>
</protein>
<evidence type="ECO:0000256" key="7">
    <source>
        <dbReference type="ARBA" id="ARBA00023242"/>
    </source>
</evidence>
<sequence length="697" mass="75783">MAESTLKPESTADAPVNKDNSNSDTAPDDTTDQAANAADAPNERPGKKRRLGVDPSLIISDGRSKRRRTPTPEPEEAAGKEEVNDPKDRVRAQALGRDIYNEIMNSVKDGESMAEPFIKLPSKKHFPDYYETIKHPMCLDDVRQKLDKQEYETLKEVTADIGQIFINAKRYNTKDSHIFLLAKKLHKTTRTFYNKATTPNVKPAESEDEAGPSSASRPTKPRRSGSAVKADHQPSASANGDEEDHDMGGPSNASMDGESTGLGNSRMGKKRGGYMKDGPTVYKLVKPILLNIRAARSKDGADREIAAIFEKLPDKNDLPDYYNAIKAPISLTEIDERIAGRKYASCEEFYEQVELMCSNAMQYNEDESDVFRDAQQIMRLSQSQAAAPKKSRPKPSLPGPVPPGPTPSRVENGRPLGQLSPYPGLNGTPVYSSSATIQPSASPAPRPSYLAPLPPGVVNEDIVARLNQYPMHEQAGWANTLTTAGMNHYRQILATQEARKRTLAGQPAPTLIDTAQTARSGGGGSATLSITQPFNLGYRAKPPQPMIKHIDCAFDSPIPIAEGGGKERHTIRLHNLRGVVMHALIIGAEAAEVEITATLAAEPIPDISAATSETTPAPVNPPREVKLKVNGNPANMGKPVYADSEGGDIGDEGDAKPVGMRWQIPIAHSRLETRLDVMYVSDGKATEQCAVYINRQF</sequence>
<feature type="region of interest" description="Disordered" evidence="9">
    <location>
        <begin position="194"/>
        <end position="274"/>
    </location>
</feature>
<keyword evidence="5 8" id="KW-0103">Bromodomain</keyword>
<accession>A0AA38H6M6</accession>
<dbReference type="InterPro" id="IPR018359">
    <property type="entry name" value="Bromodomain_CS"/>
</dbReference>
<evidence type="ECO:0000256" key="2">
    <source>
        <dbReference type="ARBA" id="ARBA00022737"/>
    </source>
</evidence>
<feature type="region of interest" description="Disordered" evidence="9">
    <location>
        <begin position="628"/>
        <end position="651"/>
    </location>
</feature>
<evidence type="ECO:0000256" key="4">
    <source>
        <dbReference type="ARBA" id="ARBA00023015"/>
    </source>
</evidence>
<feature type="compositionally biased region" description="Polar residues" evidence="9">
    <location>
        <begin position="429"/>
        <end position="441"/>
    </location>
</feature>
<dbReference type="PANTHER" id="PTHR16062:SF21">
    <property type="entry name" value="CHROMATIN STRUCTURE-REMODELING COMPLEX SUBUNIT RSC1-RELATED"/>
    <property type="match status" value="1"/>
</dbReference>
<dbReference type="PROSITE" id="PS50014">
    <property type="entry name" value="BROMODOMAIN_2"/>
    <property type="match status" value="2"/>
</dbReference>
<evidence type="ECO:0000313" key="12">
    <source>
        <dbReference type="Proteomes" id="UP001164286"/>
    </source>
</evidence>
<dbReference type="SUPFAM" id="SSF47370">
    <property type="entry name" value="Bromodomain"/>
    <property type="match status" value="2"/>
</dbReference>
<evidence type="ECO:0000256" key="9">
    <source>
        <dbReference type="SAM" id="MobiDB-lite"/>
    </source>
</evidence>
<name>A0AA38H6M6_9TREE</name>
<evidence type="ECO:0000313" key="11">
    <source>
        <dbReference type="EMBL" id="KAI9633544.1"/>
    </source>
</evidence>
<dbReference type="PROSITE" id="PS00633">
    <property type="entry name" value="BROMODOMAIN_1"/>
    <property type="match status" value="2"/>
</dbReference>
<feature type="domain" description="Bromo" evidence="10">
    <location>
        <begin position="301"/>
        <end position="371"/>
    </location>
</feature>
<reference evidence="11" key="1">
    <citation type="journal article" date="2022" name="G3 (Bethesda)">
        <title>High quality genome of the basidiomycete yeast Dioszegia hungarica PDD-24b-2 isolated from cloud water.</title>
        <authorList>
            <person name="Jarrige D."/>
            <person name="Haridas S."/>
            <person name="Bleykasten-Grosshans C."/>
            <person name="Joly M."/>
            <person name="Nadalig T."/>
            <person name="Sancelme M."/>
            <person name="Vuilleumier S."/>
            <person name="Grigoriev I.V."/>
            <person name="Amato P."/>
            <person name="Bringel F."/>
        </authorList>
    </citation>
    <scope>NUCLEOTIDE SEQUENCE</scope>
    <source>
        <strain evidence="11">PDD-24b-2</strain>
    </source>
</reference>
<keyword evidence="3" id="KW-0156">Chromatin regulator</keyword>
<evidence type="ECO:0000256" key="5">
    <source>
        <dbReference type="ARBA" id="ARBA00023117"/>
    </source>
</evidence>
<dbReference type="Pfam" id="PF00439">
    <property type="entry name" value="Bromodomain"/>
    <property type="match status" value="2"/>
</dbReference>
<keyword evidence="12" id="KW-1185">Reference proteome</keyword>
<feature type="region of interest" description="Disordered" evidence="9">
    <location>
        <begin position="380"/>
        <end position="448"/>
    </location>
</feature>
<keyword evidence="2" id="KW-0677">Repeat</keyword>